<dbReference type="GO" id="GO:0003700">
    <property type="term" value="F:DNA-binding transcription factor activity"/>
    <property type="evidence" value="ECO:0007669"/>
    <property type="project" value="TreeGrafter"/>
</dbReference>
<dbReference type="GO" id="GO:0000976">
    <property type="term" value="F:transcription cis-regulatory region binding"/>
    <property type="evidence" value="ECO:0007669"/>
    <property type="project" value="TreeGrafter"/>
</dbReference>
<dbReference type="InterPro" id="IPR050109">
    <property type="entry name" value="HTH-type_TetR-like_transc_reg"/>
</dbReference>
<accession>A0A5S5CYJ5</accession>
<proteinExistence type="predicted"/>
<dbReference type="PANTHER" id="PTHR30055:SF234">
    <property type="entry name" value="HTH-TYPE TRANSCRIPTIONAL REGULATOR BETI"/>
    <property type="match status" value="1"/>
</dbReference>
<protein>
    <submittedName>
        <fullName evidence="7">TetR family transcriptional regulator</fullName>
    </submittedName>
</protein>
<reference evidence="7 8" key="1">
    <citation type="submission" date="2019-07" db="EMBL/GenBank/DDBJ databases">
        <title>Genomic Encyclopedia of Archaeal and Bacterial Type Strains, Phase II (KMG-II): from individual species to whole genera.</title>
        <authorList>
            <person name="Goeker M."/>
        </authorList>
    </citation>
    <scope>NUCLEOTIDE SEQUENCE [LARGE SCALE GENOMIC DNA]</scope>
    <source>
        <strain evidence="7 8">DSM 46842</strain>
    </source>
</reference>
<keyword evidence="2" id="KW-0805">Transcription regulation</keyword>
<organism evidence="7 8">
    <name type="scientific">Blastococcus xanthinilyticus</name>
    <dbReference type="NCBI Taxonomy" id="1564164"/>
    <lineage>
        <taxon>Bacteria</taxon>
        <taxon>Bacillati</taxon>
        <taxon>Actinomycetota</taxon>
        <taxon>Actinomycetes</taxon>
        <taxon>Geodermatophilales</taxon>
        <taxon>Geodermatophilaceae</taxon>
        <taxon>Blastococcus</taxon>
    </lineage>
</organism>
<dbReference type="AlphaFoldDB" id="A0A5S5CYJ5"/>
<keyword evidence="1" id="KW-0678">Repressor</keyword>
<evidence type="ECO:0000256" key="5">
    <source>
        <dbReference type="PROSITE-ProRule" id="PRU00335"/>
    </source>
</evidence>
<dbReference type="PANTHER" id="PTHR30055">
    <property type="entry name" value="HTH-TYPE TRANSCRIPTIONAL REGULATOR RUTR"/>
    <property type="match status" value="1"/>
</dbReference>
<dbReference type="InterPro" id="IPR036271">
    <property type="entry name" value="Tet_transcr_reg_TetR-rel_C_sf"/>
</dbReference>
<feature type="domain" description="HTH tetR-type" evidence="6">
    <location>
        <begin position="18"/>
        <end position="78"/>
    </location>
</feature>
<evidence type="ECO:0000259" key="6">
    <source>
        <dbReference type="PROSITE" id="PS50977"/>
    </source>
</evidence>
<name>A0A5S5CYJ5_9ACTN</name>
<evidence type="ECO:0000256" key="4">
    <source>
        <dbReference type="ARBA" id="ARBA00023163"/>
    </source>
</evidence>
<keyword evidence="8" id="KW-1185">Reference proteome</keyword>
<dbReference type="SUPFAM" id="SSF48498">
    <property type="entry name" value="Tetracyclin repressor-like, C-terminal domain"/>
    <property type="match status" value="1"/>
</dbReference>
<dbReference type="Gene3D" id="1.10.357.10">
    <property type="entry name" value="Tetracycline Repressor, domain 2"/>
    <property type="match status" value="1"/>
</dbReference>
<dbReference type="InterPro" id="IPR001647">
    <property type="entry name" value="HTH_TetR"/>
</dbReference>
<sequence length="214" mass="23413">MAPDVVRPRAHRPRAATVERREKILQAAMETFGARGYHNGSLAEVAERVGMTQAGVLHHFGSKDLLLLEVLEYRDRSDVEHLEGRRPPGGLGLFRHLVKTARINAGRPGIVQTYAVLSAEAVTDDHPGQDWFRARFSTLRQTVSDALIEVCDADDLPDPADVDAAAASVLAVMDGLQIQWLLARDVVDLGRSTALAIEAILSAVVAGRERRRLL</sequence>
<evidence type="ECO:0000256" key="3">
    <source>
        <dbReference type="ARBA" id="ARBA00023125"/>
    </source>
</evidence>
<comment type="caution">
    <text evidence="7">The sequence shown here is derived from an EMBL/GenBank/DDBJ whole genome shotgun (WGS) entry which is preliminary data.</text>
</comment>
<dbReference type="PRINTS" id="PR00455">
    <property type="entry name" value="HTHTETR"/>
</dbReference>
<evidence type="ECO:0000256" key="1">
    <source>
        <dbReference type="ARBA" id="ARBA00022491"/>
    </source>
</evidence>
<gene>
    <name evidence="7" type="ORF">BD833_1035</name>
</gene>
<dbReference type="EMBL" id="VNHW01000003">
    <property type="protein sequence ID" value="TYP88850.1"/>
    <property type="molecule type" value="Genomic_DNA"/>
</dbReference>
<dbReference type="Proteomes" id="UP000322499">
    <property type="component" value="Unassembled WGS sequence"/>
</dbReference>
<evidence type="ECO:0000256" key="2">
    <source>
        <dbReference type="ARBA" id="ARBA00023015"/>
    </source>
</evidence>
<feature type="DNA-binding region" description="H-T-H motif" evidence="5">
    <location>
        <begin position="41"/>
        <end position="60"/>
    </location>
</feature>
<dbReference type="PROSITE" id="PS50977">
    <property type="entry name" value="HTH_TETR_2"/>
    <property type="match status" value="1"/>
</dbReference>
<keyword evidence="3 5" id="KW-0238">DNA-binding</keyword>
<evidence type="ECO:0000313" key="7">
    <source>
        <dbReference type="EMBL" id="TYP88850.1"/>
    </source>
</evidence>
<dbReference type="InterPro" id="IPR039538">
    <property type="entry name" value="BetI_C"/>
</dbReference>
<dbReference type="InterPro" id="IPR009057">
    <property type="entry name" value="Homeodomain-like_sf"/>
</dbReference>
<dbReference type="Pfam" id="PF13977">
    <property type="entry name" value="TetR_C_6"/>
    <property type="match status" value="1"/>
</dbReference>
<evidence type="ECO:0000313" key="8">
    <source>
        <dbReference type="Proteomes" id="UP000322499"/>
    </source>
</evidence>
<dbReference type="SUPFAM" id="SSF46689">
    <property type="entry name" value="Homeodomain-like"/>
    <property type="match status" value="1"/>
</dbReference>
<dbReference type="Pfam" id="PF00440">
    <property type="entry name" value="TetR_N"/>
    <property type="match status" value="1"/>
</dbReference>
<keyword evidence="4" id="KW-0804">Transcription</keyword>